<evidence type="ECO:0000313" key="2">
    <source>
        <dbReference type="Proteomes" id="UP000291343"/>
    </source>
</evidence>
<organism evidence="1 2">
    <name type="scientific">Laodelphax striatellus</name>
    <name type="common">Small brown planthopper</name>
    <name type="synonym">Delphax striatella</name>
    <dbReference type="NCBI Taxonomy" id="195883"/>
    <lineage>
        <taxon>Eukaryota</taxon>
        <taxon>Metazoa</taxon>
        <taxon>Ecdysozoa</taxon>
        <taxon>Arthropoda</taxon>
        <taxon>Hexapoda</taxon>
        <taxon>Insecta</taxon>
        <taxon>Pterygota</taxon>
        <taxon>Neoptera</taxon>
        <taxon>Paraneoptera</taxon>
        <taxon>Hemiptera</taxon>
        <taxon>Auchenorrhyncha</taxon>
        <taxon>Fulgoroidea</taxon>
        <taxon>Delphacidae</taxon>
        <taxon>Criomorphinae</taxon>
        <taxon>Laodelphax</taxon>
    </lineage>
</organism>
<evidence type="ECO:0000313" key="1">
    <source>
        <dbReference type="EMBL" id="RZF46644.1"/>
    </source>
</evidence>
<gene>
    <name evidence="1" type="ORF">LSTR_LSTR016031</name>
</gene>
<dbReference type="InParanoid" id="A0A482XLU4"/>
<proteinExistence type="predicted"/>
<sequence>MSAPKPVKPILARKALIITRKKVLNQNDIFTDKVLLDKKNQQLSTIGDSMDTNLKKQTRYNKIQDTNKQNREIVEKENENPDEYGHGTFLSSFAPVLYSMPLQEAMQVRSQISAIISSHFK</sequence>
<comment type="caution">
    <text evidence="1">The sequence shown here is derived from an EMBL/GenBank/DDBJ whole genome shotgun (WGS) entry which is preliminary data.</text>
</comment>
<reference evidence="1 2" key="1">
    <citation type="journal article" date="2017" name="Gigascience">
        <title>Genome sequence of the small brown planthopper, Laodelphax striatellus.</title>
        <authorList>
            <person name="Zhu J."/>
            <person name="Jiang F."/>
            <person name="Wang X."/>
            <person name="Yang P."/>
            <person name="Bao Y."/>
            <person name="Zhao W."/>
            <person name="Wang W."/>
            <person name="Lu H."/>
            <person name="Wang Q."/>
            <person name="Cui N."/>
            <person name="Li J."/>
            <person name="Chen X."/>
            <person name="Luo L."/>
            <person name="Yu J."/>
            <person name="Kang L."/>
            <person name="Cui F."/>
        </authorList>
    </citation>
    <scope>NUCLEOTIDE SEQUENCE [LARGE SCALE GENOMIC DNA]</scope>
    <source>
        <strain evidence="1">Lst14</strain>
    </source>
</reference>
<protein>
    <submittedName>
        <fullName evidence="1">Uncharacterized protein</fullName>
    </submittedName>
</protein>
<dbReference type="AlphaFoldDB" id="A0A482XLU4"/>
<name>A0A482XLU4_LAOST</name>
<keyword evidence="2" id="KW-1185">Reference proteome</keyword>
<accession>A0A482XLU4</accession>
<dbReference type="EMBL" id="QKKF02005771">
    <property type="protein sequence ID" value="RZF46644.1"/>
    <property type="molecule type" value="Genomic_DNA"/>
</dbReference>
<dbReference type="Proteomes" id="UP000291343">
    <property type="component" value="Unassembled WGS sequence"/>
</dbReference>